<dbReference type="Proteomes" id="UP000006727">
    <property type="component" value="Chromosome 12"/>
</dbReference>
<dbReference type="Gramene" id="Pp3c12_7900V3.1">
    <property type="protein sequence ID" value="Pp3c12_7900V3.1"/>
    <property type="gene ID" value="Pp3c12_7900"/>
</dbReference>
<keyword evidence="3" id="KW-1185">Reference proteome</keyword>
<sequence length="75" mass="8801">MRACIILHNMIVEDERYSPDFTSDQEFETGEIRPDRRRRCHRKTVQPIEIYRTAIEDLPVQSLAIKVMKLAGSII</sequence>
<proteinExistence type="predicted"/>
<dbReference type="AlphaFoldDB" id="A0A2K1JPV2"/>
<dbReference type="EnsemblPlants" id="Pp3c12_7900V3.1">
    <property type="protein sequence ID" value="Pp3c12_7900V3.1"/>
    <property type="gene ID" value="Pp3c12_7900"/>
</dbReference>
<dbReference type="EMBL" id="ABEU02000012">
    <property type="protein sequence ID" value="PNR43572.1"/>
    <property type="molecule type" value="Genomic_DNA"/>
</dbReference>
<evidence type="ECO:0000313" key="1">
    <source>
        <dbReference type="EMBL" id="PNR43572.1"/>
    </source>
</evidence>
<reference evidence="1 3" key="2">
    <citation type="journal article" date="2018" name="Plant J.">
        <title>The Physcomitrella patens chromosome-scale assembly reveals moss genome structure and evolution.</title>
        <authorList>
            <person name="Lang D."/>
            <person name="Ullrich K.K."/>
            <person name="Murat F."/>
            <person name="Fuchs J."/>
            <person name="Jenkins J."/>
            <person name="Haas F.B."/>
            <person name="Piednoel M."/>
            <person name="Gundlach H."/>
            <person name="Van Bel M."/>
            <person name="Meyberg R."/>
            <person name="Vives C."/>
            <person name="Morata J."/>
            <person name="Symeonidi A."/>
            <person name="Hiss M."/>
            <person name="Muchero W."/>
            <person name="Kamisugi Y."/>
            <person name="Saleh O."/>
            <person name="Blanc G."/>
            <person name="Decker E.L."/>
            <person name="van Gessel N."/>
            <person name="Grimwood J."/>
            <person name="Hayes R.D."/>
            <person name="Graham S.W."/>
            <person name="Gunter L.E."/>
            <person name="McDaniel S.F."/>
            <person name="Hoernstein S.N.W."/>
            <person name="Larsson A."/>
            <person name="Li F.W."/>
            <person name="Perroud P.F."/>
            <person name="Phillips J."/>
            <person name="Ranjan P."/>
            <person name="Rokshar D.S."/>
            <person name="Rothfels C.J."/>
            <person name="Schneider L."/>
            <person name="Shu S."/>
            <person name="Stevenson D.W."/>
            <person name="Thummler F."/>
            <person name="Tillich M."/>
            <person name="Villarreal Aguilar J.C."/>
            <person name="Widiez T."/>
            <person name="Wong G.K."/>
            <person name="Wymore A."/>
            <person name="Zhang Y."/>
            <person name="Zimmer A.D."/>
            <person name="Quatrano R.S."/>
            <person name="Mayer K.F.X."/>
            <person name="Goodstein D."/>
            <person name="Casacuberta J.M."/>
            <person name="Vandepoele K."/>
            <person name="Reski R."/>
            <person name="Cuming A.C."/>
            <person name="Tuskan G.A."/>
            <person name="Maumus F."/>
            <person name="Salse J."/>
            <person name="Schmutz J."/>
            <person name="Rensing S.A."/>
        </authorList>
    </citation>
    <scope>NUCLEOTIDE SEQUENCE [LARGE SCALE GENOMIC DNA]</scope>
    <source>
        <strain evidence="2 3">cv. Gransden 2004</strain>
    </source>
</reference>
<protein>
    <submittedName>
        <fullName evidence="1 2">Uncharacterized protein</fullName>
    </submittedName>
</protein>
<name>A0A2K1JPV2_PHYPA</name>
<gene>
    <name evidence="1" type="ORF">PHYPA_015953</name>
</gene>
<accession>A0A2K1JPV2</accession>
<dbReference type="InterPro" id="IPR006912">
    <property type="entry name" value="Harbinger_derived_prot"/>
</dbReference>
<dbReference type="Pfam" id="PF04827">
    <property type="entry name" value="Plant_tran"/>
    <property type="match status" value="1"/>
</dbReference>
<evidence type="ECO:0000313" key="2">
    <source>
        <dbReference type="EnsemblPlants" id="Pp3c12_7900V3.1"/>
    </source>
</evidence>
<reference evidence="1 3" key="1">
    <citation type="journal article" date="2008" name="Science">
        <title>The Physcomitrella genome reveals evolutionary insights into the conquest of land by plants.</title>
        <authorList>
            <person name="Rensing S."/>
            <person name="Lang D."/>
            <person name="Zimmer A."/>
            <person name="Terry A."/>
            <person name="Salamov A."/>
            <person name="Shapiro H."/>
            <person name="Nishiyama T."/>
            <person name="Perroud P.-F."/>
            <person name="Lindquist E."/>
            <person name="Kamisugi Y."/>
            <person name="Tanahashi T."/>
            <person name="Sakakibara K."/>
            <person name="Fujita T."/>
            <person name="Oishi K."/>
            <person name="Shin-I T."/>
            <person name="Kuroki Y."/>
            <person name="Toyoda A."/>
            <person name="Suzuki Y."/>
            <person name="Hashimoto A."/>
            <person name="Yamaguchi K."/>
            <person name="Sugano A."/>
            <person name="Kohara Y."/>
            <person name="Fujiyama A."/>
            <person name="Anterola A."/>
            <person name="Aoki S."/>
            <person name="Ashton N."/>
            <person name="Barbazuk W.B."/>
            <person name="Barker E."/>
            <person name="Bennetzen J."/>
            <person name="Bezanilla M."/>
            <person name="Blankenship R."/>
            <person name="Cho S.H."/>
            <person name="Dutcher S."/>
            <person name="Estelle M."/>
            <person name="Fawcett J.A."/>
            <person name="Gundlach H."/>
            <person name="Hanada K."/>
            <person name="Heyl A."/>
            <person name="Hicks K.A."/>
            <person name="Hugh J."/>
            <person name="Lohr M."/>
            <person name="Mayer K."/>
            <person name="Melkozernov A."/>
            <person name="Murata T."/>
            <person name="Nelson D."/>
            <person name="Pils B."/>
            <person name="Prigge M."/>
            <person name="Reiss B."/>
            <person name="Renner T."/>
            <person name="Rombauts S."/>
            <person name="Rushton P."/>
            <person name="Sanderfoot A."/>
            <person name="Schween G."/>
            <person name="Shiu S.-H."/>
            <person name="Stueber K."/>
            <person name="Theodoulou F.L."/>
            <person name="Tu H."/>
            <person name="Van de Peer Y."/>
            <person name="Verrier P.J."/>
            <person name="Waters E."/>
            <person name="Wood A."/>
            <person name="Yang L."/>
            <person name="Cove D."/>
            <person name="Cuming A."/>
            <person name="Hasebe M."/>
            <person name="Lucas S."/>
            <person name="Mishler D.B."/>
            <person name="Reski R."/>
            <person name="Grigoriev I."/>
            <person name="Quatrano R.S."/>
            <person name="Boore J.L."/>
        </authorList>
    </citation>
    <scope>NUCLEOTIDE SEQUENCE [LARGE SCALE GENOMIC DNA]</scope>
    <source>
        <strain evidence="2 3">cv. Gransden 2004</strain>
    </source>
</reference>
<organism evidence="1">
    <name type="scientific">Physcomitrium patens</name>
    <name type="common">Spreading-leaved earth moss</name>
    <name type="synonym">Physcomitrella patens</name>
    <dbReference type="NCBI Taxonomy" id="3218"/>
    <lineage>
        <taxon>Eukaryota</taxon>
        <taxon>Viridiplantae</taxon>
        <taxon>Streptophyta</taxon>
        <taxon>Embryophyta</taxon>
        <taxon>Bryophyta</taxon>
        <taxon>Bryophytina</taxon>
        <taxon>Bryopsida</taxon>
        <taxon>Funariidae</taxon>
        <taxon>Funariales</taxon>
        <taxon>Funariaceae</taxon>
        <taxon>Physcomitrium</taxon>
    </lineage>
</organism>
<reference evidence="2" key="3">
    <citation type="submission" date="2020-12" db="UniProtKB">
        <authorList>
            <consortium name="EnsemblPlants"/>
        </authorList>
    </citation>
    <scope>IDENTIFICATION</scope>
</reference>
<dbReference type="InParanoid" id="A0A2K1JPV2"/>
<dbReference type="PaxDb" id="3218-PP1S56_257V6.1"/>
<evidence type="ECO:0000313" key="3">
    <source>
        <dbReference type="Proteomes" id="UP000006727"/>
    </source>
</evidence>